<dbReference type="PROSITE" id="PS01121">
    <property type="entry name" value="CASPASE_HIS"/>
    <property type="match status" value="1"/>
</dbReference>
<dbReference type="GO" id="GO:0045476">
    <property type="term" value="P:nurse cell apoptotic process"/>
    <property type="evidence" value="ECO:0007669"/>
    <property type="project" value="UniProtKB-ARBA"/>
</dbReference>
<keyword evidence="3" id="KW-0053">Apoptosis</keyword>
<feature type="region of interest" description="Disordered" evidence="8">
    <location>
        <begin position="1"/>
        <end position="30"/>
    </location>
</feature>
<comment type="caution">
    <text evidence="11">The sequence shown here is derived from an EMBL/GenBank/DDBJ whole genome shotgun (WGS) entry which is preliminary data.</text>
</comment>
<dbReference type="GO" id="GO:0043525">
    <property type="term" value="P:positive regulation of neuron apoptotic process"/>
    <property type="evidence" value="ECO:0007669"/>
    <property type="project" value="TreeGrafter"/>
</dbReference>
<evidence type="ECO:0000256" key="5">
    <source>
        <dbReference type="ARBA" id="ARBA00022807"/>
    </source>
</evidence>
<evidence type="ECO:0008006" key="13">
    <source>
        <dbReference type="Google" id="ProtNLM"/>
    </source>
</evidence>
<evidence type="ECO:0000259" key="10">
    <source>
        <dbReference type="PROSITE" id="PS50208"/>
    </source>
</evidence>
<evidence type="ECO:0000259" key="9">
    <source>
        <dbReference type="PROSITE" id="PS50207"/>
    </source>
</evidence>
<protein>
    <recommendedName>
        <fullName evidence="13">Caspase-3</fullName>
    </recommendedName>
</protein>
<feature type="domain" description="Caspase family p20" evidence="10">
    <location>
        <begin position="58"/>
        <end position="181"/>
    </location>
</feature>
<dbReference type="GO" id="GO:0006508">
    <property type="term" value="P:proteolysis"/>
    <property type="evidence" value="ECO:0007669"/>
    <property type="project" value="UniProtKB-KW"/>
</dbReference>
<evidence type="ECO:0000256" key="4">
    <source>
        <dbReference type="ARBA" id="ARBA00022801"/>
    </source>
</evidence>
<dbReference type="InterPro" id="IPR011600">
    <property type="entry name" value="Pept_C14_caspase"/>
</dbReference>
<dbReference type="InterPro" id="IPR015917">
    <property type="entry name" value="Pept_C14A"/>
</dbReference>
<dbReference type="InterPro" id="IPR002138">
    <property type="entry name" value="Pept_C14_p10"/>
</dbReference>
<dbReference type="InterPro" id="IPR012961">
    <property type="entry name" value="Ski2/MTR4_C"/>
</dbReference>
<dbReference type="GO" id="GO:1990525">
    <property type="term" value="F:BIR domain binding"/>
    <property type="evidence" value="ECO:0007669"/>
    <property type="project" value="UniProtKB-ARBA"/>
</dbReference>
<accession>A0A9Q0M2G2</accession>
<dbReference type="PANTHER" id="PTHR10454">
    <property type="entry name" value="CASPASE"/>
    <property type="match status" value="1"/>
</dbReference>
<feature type="compositionally biased region" description="Polar residues" evidence="8">
    <location>
        <begin position="17"/>
        <end position="26"/>
    </location>
</feature>
<dbReference type="InterPro" id="IPR033139">
    <property type="entry name" value="Caspase_cys_AS"/>
</dbReference>
<dbReference type="PROSITE" id="PS50208">
    <property type="entry name" value="CASPASE_P20"/>
    <property type="match status" value="1"/>
</dbReference>
<dbReference type="PANTHER" id="PTHR10454:SF232">
    <property type="entry name" value="AT03047P-RELATED"/>
    <property type="match status" value="1"/>
</dbReference>
<dbReference type="PRINTS" id="PR00376">
    <property type="entry name" value="IL1BCENZYME"/>
</dbReference>
<evidence type="ECO:0000256" key="8">
    <source>
        <dbReference type="SAM" id="MobiDB-lite"/>
    </source>
</evidence>
<dbReference type="PROSITE" id="PS01122">
    <property type="entry name" value="CASPASE_CYS"/>
    <property type="match status" value="1"/>
</dbReference>
<evidence type="ECO:0000256" key="1">
    <source>
        <dbReference type="ARBA" id="ARBA00010134"/>
    </source>
</evidence>
<dbReference type="OMA" id="YESNASH"/>
<evidence type="ECO:0000256" key="7">
    <source>
        <dbReference type="RuleBase" id="RU003971"/>
    </source>
</evidence>
<dbReference type="SMART" id="SM00115">
    <property type="entry name" value="CASc"/>
    <property type="match status" value="1"/>
</dbReference>
<dbReference type="AlphaFoldDB" id="A0A9Q0M2G2"/>
<keyword evidence="12" id="KW-1185">Reference proteome</keyword>
<comment type="similarity">
    <text evidence="1 7">Belongs to the peptidase C14A family.</text>
</comment>
<keyword evidence="5" id="KW-0788">Thiol protease</keyword>
<keyword evidence="4" id="KW-0378">Hydrolase</keyword>
<dbReference type="Pfam" id="PF00656">
    <property type="entry name" value="Peptidase_C14"/>
    <property type="match status" value="1"/>
</dbReference>
<keyword evidence="6" id="KW-0865">Zymogen</keyword>
<keyword evidence="2" id="KW-0645">Protease</keyword>
<name>A0A9Q0M2G2_BLOTA</name>
<evidence type="ECO:0000256" key="3">
    <source>
        <dbReference type="ARBA" id="ARBA00022703"/>
    </source>
</evidence>
<dbReference type="InterPro" id="IPR002398">
    <property type="entry name" value="Pept_C14"/>
</dbReference>
<dbReference type="GO" id="GO:0005737">
    <property type="term" value="C:cytoplasm"/>
    <property type="evidence" value="ECO:0007669"/>
    <property type="project" value="TreeGrafter"/>
</dbReference>
<dbReference type="InterPro" id="IPR001309">
    <property type="entry name" value="Pept_C14_p20"/>
</dbReference>
<dbReference type="Gene3D" id="3.40.50.1460">
    <property type="match status" value="1"/>
</dbReference>
<dbReference type="GO" id="GO:0016322">
    <property type="term" value="P:neuron remodeling"/>
    <property type="evidence" value="ECO:0007669"/>
    <property type="project" value="UniProtKB-ARBA"/>
</dbReference>
<dbReference type="EMBL" id="JAPWDV010000003">
    <property type="protein sequence ID" value="KAJ6216182.1"/>
    <property type="molecule type" value="Genomic_DNA"/>
</dbReference>
<feature type="domain" description="Caspase family p10" evidence="9">
    <location>
        <begin position="197"/>
        <end position="286"/>
    </location>
</feature>
<evidence type="ECO:0000313" key="11">
    <source>
        <dbReference type="EMBL" id="KAJ6216182.1"/>
    </source>
</evidence>
<evidence type="ECO:0000313" key="12">
    <source>
        <dbReference type="Proteomes" id="UP001142055"/>
    </source>
</evidence>
<gene>
    <name evidence="11" type="ORF">RDWZM_007339</name>
</gene>
<evidence type="ECO:0000256" key="2">
    <source>
        <dbReference type="ARBA" id="ARBA00022670"/>
    </source>
</evidence>
<dbReference type="Proteomes" id="UP001142055">
    <property type="component" value="Chromosome 3"/>
</dbReference>
<dbReference type="FunFam" id="3.40.50.1460:FF:000001">
    <property type="entry name" value="Caspase-3 preproprotein"/>
    <property type="match status" value="1"/>
</dbReference>
<proteinExistence type="inferred from homology"/>
<dbReference type="PROSITE" id="PS50207">
    <property type="entry name" value="CASPASE_P10"/>
    <property type="match status" value="1"/>
</dbReference>
<reference evidence="11" key="1">
    <citation type="submission" date="2022-12" db="EMBL/GenBank/DDBJ databases">
        <title>Genome assemblies of Blomia tropicalis.</title>
        <authorList>
            <person name="Cui Y."/>
        </authorList>
    </citation>
    <scope>NUCLEOTIDE SEQUENCE</scope>
    <source>
        <tissue evidence="11">Adult mites</tissue>
    </source>
</reference>
<dbReference type="SUPFAM" id="SSF52129">
    <property type="entry name" value="Caspase-like"/>
    <property type="match status" value="1"/>
</dbReference>
<evidence type="ECO:0000256" key="6">
    <source>
        <dbReference type="ARBA" id="ARBA00023145"/>
    </source>
</evidence>
<dbReference type="InterPro" id="IPR029030">
    <property type="entry name" value="Caspase-like_dom_sf"/>
</dbReference>
<dbReference type="GO" id="GO:0004197">
    <property type="term" value="F:cysteine-type endopeptidase activity"/>
    <property type="evidence" value="ECO:0007669"/>
    <property type="project" value="InterPro"/>
</dbReference>
<dbReference type="GO" id="GO:0045751">
    <property type="term" value="P:negative regulation of Toll signaling pathway"/>
    <property type="evidence" value="ECO:0007669"/>
    <property type="project" value="UniProtKB-ARBA"/>
</dbReference>
<organism evidence="11 12">
    <name type="scientific">Blomia tropicalis</name>
    <name type="common">Mite</name>
    <dbReference type="NCBI Taxonomy" id="40697"/>
    <lineage>
        <taxon>Eukaryota</taxon>
        <taxon>Metazoa</taxon>
        <taxon>Ecdysozoa</taxon>
        <taxon>Arthropoda</taxon>
        <taxon>Chelicerata</taxon>
        <taxon>Arachnida</taxon>
        <taxon>Acari</taxon>
        <taxon>Acariformes</taxon>
        <taxon>Sarcoptiformes</taxon>
        <taxon>Astigmata</taxon>
        <taxon>Glycyphagoidea</taxon>
        <taxon>Echimyopodidae</taxon>
        <taxon>Blomia</taxon>
    </lineage>
</organism>
<dbReference type="SMART" id="SM01142">
    <property type="entry name" value="DSHCT"/>
    <property type="match status" value="1"/>
</dbReference>
<feature type="compositionally biased region" description="Low complexity" evidence="8">
    <location>
        <begin position="1"/>
        <end position="16"/>
    </location>
</feature>
<sequence>MDVSNSQDSSPSDASSVETPDSNWPFSLSPFKQERTPKCTIQLPCGRNDLHYNMQHDKRGRCIILNYKQFNNNELRAREGTDLDAVALDKTFTLLNFDVETHNNLTFRETFNILEKESSRDHEAFDCFALCILTHGSHGVLHCKDRQLNTDQIFNYFTGNRCRSLVGKPKLFFIQACQGEMFDSGTLVHDSITPNPGYFLIPNFADFLIFYSTYPGHFSWRNSNRGSWFIQELCSVLQQYSEKFDLMTMLTIVCQKVAFNYQSNVPNSIEMDKKKQIPCVMSTLTRLTMQELAKKIATVSKEAKLEIDKQSYIKKFRPNLMDVIIVWTKGQSFGELCKMTDAFEGSIIRCMRRLEELL</sequence>
<dbReference type="CDD" id="cd00032">
    <property type="entry name" value="CASc"/>
    <property type="match status" value="1"/>
</dbReference>
<dbReference type="InterPro" id="IPR016129">
    <property type="entry name" value="Caspase_his_AS"/>
</dbReference>